<feature type="transmembrane region" description="Helical" evidence="4">
    <location>
        <begin position="6"/>
        <end position="23"/>
    </location>
</feature>
<dbReference type="InterPro" id="IPR051263">
    <property type="entry name" value="C-type_cytochrome_biogenesis"/>
</dbReference>
<protein>
    <submittedName>
        <fullName evidence="5">C-type cytochrome biogenesis protein CcmI</fullName>
    </submittedName>
</protein>
<dbReference type="InterPro" id="IPR017560">
    <property type="entry name" value="Cyt_c_biogenesis_CcmI"/>
</dbReference>
<keyword evidence="4" id="KW-1133">Transmembrane helix</keyword>
<feature type="region of interest" description="Disordered" evidence="3">
    <location>
        <begin position="396"/>
        <end position="438"/>
    </location>
</feature>
<keyword evidence="4" id="KW-0472">Membrane</keyword>
<proteinExistence type="predicted"/>
<feature type="compositionally biased region" description="Low complexity" evidence="3">
    <location>
        <begin position="300"/>
        <end position="312"/>
    </location>
</feature>
<dbReference type="PANTHER" id="PTHR47870:SF1">
    <property type="entry name" value="CYTOCHROME C-TYPE BIOGENESIS PROTEIN CCMH"/>
    <property type="match status" value="1"/>
</dbReference>
<dbReference type="InterPro" id="IPR011990">
    <property type="entry name" value="TPR-like_helical_dom_sf"/>
</dbReference>
<evidence type="ECO:0000256" key="1">
    <source>
        <dbReference type="ARBA" id="ARBA00004196"/>
    </source>
</evidence>
<keyword evidence="6" id="KW-1185">Reference proteome</keyword>
<dbReference type="Proteomes" id="UP001224644">
    <property type="component" value="Unassembled WGS sequence"/>
</dbReference>
<gene>
    <name evidence="5" type="primary">ccmI</name>
    <name evidence="5" type="ORF">QWZ12_05230</name>
</gene>
<dbReference type="RefSeq" id="WP_238221345.1">
    <property type="nucleotide sequence ID" value="NZ_BPQD01000001.1"/>
</dbReference>
<evidence type="ECO:0000313" key="6">
    <source>
        <dbReference type="Proteomes" id="UP001224644"/>
    </source>
</evidence>
<organism evidence="5 6">
    <name type="scientific">Methylobacterium adhaesivum</name>
    <dbReference type="NCBI Taxonomy" id="333297"/>
    <lineage>
        <taxon>Bacteria</taxon>
        <taxon>Pseudomonadati</taxon>
        <taxon>Pseudomonadota</taxon>
        <taxon>Alphaproteobacteria</taxon>
        <taxon>Hyphomicrobiales</taxon>
        <taxon>Methylobacteriaceae</taxon>
        <taxon>Methylobacterium</taxon>
    </lineage>
</organism>
<feature type="region of interest" description="Disordered" evidence="3">
    <location>
        <begin position="280"/>
        <end position="316"/>
    </location>
</feature>
<evidence type="ECO:0000313" key="5">
    <source>
        <dbReference type="EMBL" id="MDN3590014.1"/>
    </source>
</evidence>
<keyword evidence="4" id="KW-0812">Transmembrane</keyword>
<name>A0ABT8BD64_9HYPH</name>
<sequence>MTALWFILAFMTGAAVLALLWPMSRRANPPAEAGGLATETVFYEDQLREIERDLARGLIAAPEAEAARTEAGRRLLRANRAGVPIPPGMAEPALRQRRAASAFALSTIPLVALIAYGIYGSPHMPAQNAAQRQAIQNGGQELLNAIGQIEARLASDPKDGRGWAVLAPVYMRMGRFDDAAHAYEAATRLLGETAPRLSDWGEALIAGNNGVIPPQAKTLFERAVALDGTAAKPRFYLARAAELDGDIPLAIQRLTDLAETAPADAPWLPAVRDSLARLKGEASPEAGQTKPGPAKPGPAKPGAGPAPEAGAASSLQAMPPEGRNAAIRGMVDGLDRRLTETGGTADEWLRLVRSLSVLGDRDRAAAALARARAALSSDATALRGLDALAGEFQLPRDAAEGSEASKTAEDRGEAAKADAPKEAPKAASGGEGAKTDAARAGTEAAVAAVKAMPAAERDAAIRGMVASLDRRLAAKGGTVDDWLRLVRSYAVLGERTQALQALDRARMAPSSEPQARERLDELARELGLEAPRP</sequence>
<comment type="subcellular location">
    <subcellularLocation>
        <location evidence="1">Cell envelope</location>
    </subcellularLocation>
</comment>
<feature type="compositionally biased region" description="Basic and acidic residues" evidence="3">
    <location>
        <begin position="406"/>
        <end position="424"/>
    </location>
</feature>
<keyword evidence="2" id="KW-0201">Cytochrome c-type biogenesis</keyword>
<reference evidence="6" key="1">
    <citation type="journal article" date="2019" name="Int. J. Syst. Evol. Microbiol.">
        <title>The Global Catalogue of Microorganisms (GCM) 10K type strain sequencing project: providing services to taxonomists for standard genome sequencing and annotation.</title>
        <authorList>
            <consortium name="The Broad Institute Genomics Platform"/>
            <consortium name="The Broad Institute Genome Sequencing Center for Infectious Disease"/>
            <person name="Wu L."/>
            <person name="Ma J."/>
        </authorList>
    </citation>
    <scope>NUCLEOTIDE SEQUENCE [LARGE SCALE GENOMIC DNA]</scope>
    <source>
        <strain evidence="6">CECT 7069</strain>
    </source>
</reference>
<evidence type="ECO:0000256" key="4">
    <source>
        <dbReference type="SAM" id="Phobius"/>
    </source>
</evidence>
<dbReference type="Gene3D" id="1.25.40.10">
    <property type="entry name" value="Tetratricopeptide repeat domain"/>
    <property type="match status" value="1"/>
</dbReference>
<accession>A0ABT8BD64</accession>
<comment type="caution">
    <text evidence="5">The sequence shown here is derived from an EMBL/GenBank/DDBJ whole genome shotgun (WGS) entry which is preliminary data.</text>
</comment>
<dbReference type="EMBL" id="JAUFPX010000002">
    <property type="protein sequence ID" value="MDN3590014.1"/>
    <property type="molecule type" value="Genomic_DNA"/>
</dbReference>
<evidence type="ECO:0000256" key="2">
    <source>
        <dbReference type="ARBA" id="ARBA00022748"/>
    </source>
</evidence>
<evidence type="ECO:0000256" key="3">
    <source>
        <dbReference type="SAM" id="MobiDB-lite"/>
    </source>
</evidence>
<dbReference type="PANTHER" id="PTHR47870">
    <property type="entry name" value="CYTOCHROME C-TYPE BIOGENESIS PROTEIN CCMH"/>
    <property type="match status" value="1"/>
</dbReference>
<dbReference type="SUPFAM" id="SSF48452">
    <property type="entry name" value="TPR-like"/>
    <property type="match status" value="1"/>
</dbReference>
<feature type="transmembrane region" description="Helical" evidence="4">
    <location>
        <begin position="99"/>
        <end position="119"/>
    </location>
</feature>
<dbReference type="NCBIfam" id="TIGR03142">
    <property type="entry name" value="cytochro_ccmI"/>
    <property type="match status" value="1"/>
</dbReference>